<keyword evidence="12" id="KW-0963">Cytoplasm</keyword>
<feature type="binding site" evidence="12">
    <location>
        <position position="139"/>
    </location>
    <ligand>
        <name>(S)-2,3,4,5-tetrahydrodipicolinate</name>
        <dbReference type="ChEBI" id="CHEBI:16845"/>
    </ligand>
</feature>
<dbReference type="HAMAP" id="MF_00102">
    <property type="entry name" value="DapB"/>
    <property type="match status" value="1"/>
</dbReference>
<comment type="catalytic activity">
    <reaction evidence="10 12">
        <text>(S)-2,3,4,5-tetrahydrodipicolinate + NADP(+) + H2O = (2S,4S)-4-hydroxy-2,3,4,5-tetrahydrodipicolinate + NADPH + H(+)</text>
        <dbReference type="Rhea" id="RHEA:35331"/>
        <dbReference type="ChEBI" id="CHEBI:15377"/>
        <dbReference type="ChEBI" id="CHEBI:15378"/>
        <dbReference type="ChEBI" id="CHEBI:16845"/>
        <dbReference type="ChEBI" id="CHEBI:57783"/>
        <dbReference type="ChEBI" id="CHEBI:58349"/>
        <dbReference type="ChEBI" id="CHEBI:67139"/>
        <dbReference type="EC" id="1.17.1.8"/>
    </reaction>
</comment>
<dbReference type="GO" id="GO:0009089">
    <property type="term" value="P:lysine biosynthetic process via diaminopimelate"/>
    <property type="evidence" value="ECO:0007669"/>
    <property type="project" value="UniProtKB-UniRule"/>
</dbReference>
<dbReference type="GO" id="GO:0008839">
    <property type="term" value="F:4-hydroxy-tetrahydrodipicolinate reductase"/>
    <property type="evidence" value="ECO:0007669"/>
    <property type="project" value="UniProtKB-UniRule"/>
</dbReference>
<feature type="binding site" evidence="12">
    <location>
        <begin position="148"/>
        <end position="149"/>
    </location>
    <ligand>
        <name>(S)-2,3,4,5-tetrahydrodipicolinate</name>
        <dbReference type="ChEBI" id="CHEBI:16845"/>
    </ligand>
</feature>
<dbReference type="GO" id="GO:0016726">
    <property type="term" value="F:oxidoreductase activity, acting on CH or CH2 groups, NAD or NADP as acceptor"/>
    <property type="evidence" value="ECO:0007669"/>
    <property type="project" value="UniProtKB-UniRule"/>
</dbReference>
<comment type="subcellular location">
    <subcellularLocation>
        <location evidence="12">Cytoplasm</location>
    </subcellularLocation>
</comment>
<dbReference type="PANTHER" id="PTHR20836:SF0">
    <property type="entry name" value="4-HYDROXY-TETRAHYDRODIPICOLINATE REDUCTASE 1, CHLOROPLASTIC-RELATED"/>
    <property type="match status" value="1"/>
</dbReference>
<comment type="similarity">
    <text evidence="1 12">Belongs to the DapB family.</text>
</comment>
<accession>A0A916NRJ6</accession>
<evidence type="ECO:0000313" key="16">
    <source>
        <dbReference type="Proteomes" id="UP000683507"/>
    </source>
</evidence>
<sequence length="241" mass="26301">MPKSLNIALIGYGKMGKIIEDIALSRGHHIGLKVTTSNADYDLNDLRDIDVAIEFSIPEAAVKNIKKCLNAGVPIAIGTTGWYDDIDEIVGLTKEKDGCILPATNFSIGVNIFFEINRHLAALMAKQQQYEAMITETHHTQKKDAPSGTAITLAEGIIENSTTKDRWTKEVAELKSDLAIKSLRMEDVPGTHEIVYDSDIDSITITHEAKSRKGFGLGAVLAAEFIADKKGVYSMKDVLAI</sequence>
<comment type="function">
    <text evidence="12">Catalyzes the conversion of 4-hydroxy-tetrahydrodipicolinate (HTPA) to tetrahydrodipicolinate.</text>
</comment>
<evidence type="ECO:0000259" key="13">
    <source>
        <dbReference type="Pfam" id="PF01113"/>
    </source>
</evidence>
<evidence type="ECO:0000256" key="4">
    <source>
        <dbReference type="ARBA" id="ARBA00022915"/>
    </source>
</evidence>
<feature type="binding site" evidence="12">
    <location>
        <begin position="103"/>
        <end position="106"/>
    </location>
    <ligand>
        <name>NAD(+)</name>
        <dbReference type="ChEBI" id="CHEBI:57540"/>
    </ligand>
</feature>
<dbReference type="SUPFAM" id="SSF55347">
    <property type="entry name" value="Glyceraldehyde-3-phosphate dehydrogenase-like, C-terminal domain"/>
    <property type="match status" value="1"/>
</dbReference>
<dbReference type="InterPro" id="IPR022663">
    <property type="entry name" value="DapB_C"/>
</dbReference>
<dbReference type="NCBIfam" id="TIGR00036">
    <property type="entry name" value="dapB"/>
    <property type="match status" value="1"/>
</dbReference>
<evidence type="ECO:0000256" key="3">
    <source>
        <dbReference type="ARBA" id="ARBA00022857"/>
    </source>
</evidence>
<keyword evidence="7 12" id="KW-0457">Lysine biosynthesis</keyword>
<protein>
    <recommendedName>
        <fullName evidence="9 12">4-hydroxy-tetrahydrodipicolinate reductase</fullName>
        <shortName evidence="12">HTPA reductase</shortName>
        <ecNumber evidence="9 12">1.17.1.8</ecNumber>
    </recommendedName>
</protein>
<dbReference type="EC" id="1.17.1.8" evidence="9 12"/>
<evidence type="ECO:0000256" key="1">
    <source>
        <dbReference type="ARBA" id="ARBA00006642"/>
    </source>
</evidence>
<dbReference type="RefSeq" id="WP_258541808.1">
    <property type="nucleotide sequence ID" value="NZ_OU015584.1"/>
</dbReference>
<dbReference type="Gene3D" id="3.40.50.720">
    <property type="entry name" value="NAD(P)-binding Rossmann-like Domain"/>
    <property type="match status" value="1"/>
</dbReference>
<dbReference type="GO" id="GO:0050661">
    <property type="term" value="F:NADP binding"/>
    <property type="evidence" value="ECO:0007669"/>
    <property type="project" value="UniProtKB-UniRule"/>
</dbReference>
<comment type="pathway">
    <text evidence="8 12">Amino-acid biosynthesis; L-lysine biosynthesis via DAP pathway; (S)-tetrahydrodipicolinate from L-aspartate: step 4/4.</text>
</comment>
<feature type="active site" description="Proton donor/acceptor" evidence="12">
    <location>
        <position position="138"/>
    </location>
</feature>
<comment type="catalytic activity">
    <reaction evidence="11 12">
        <text>(S)-2,3,4,5-tetrahydrodipicolinate + NAD(+) + H2O = (2S,4S)-4-hydroxy-2,3,4,5-tetrahydrodipicolinate + NADH + H(+)</text>
        <dbReference type="Rhea" id="RHEA:35323"/>
        <dbReference type="ChEBI" id="CHEBI:15377"/>
        <dbReference type="ChEBI" id="CHEBI:15378"/>
        <dbReference type="ChEBI" id="CHEBI:16845"/>
        <dbReference type="ChEBI" id="CHEBI:57540"/>
        <dbReference type="ChEBI" id="CHEBI:57945"/>
        <dbReference type="ChEBI" id="CHEBI:67139"/>
        <dbReference type="EC" id="1.17.1.8"/>
    </reaction>
</comment>
<dbReference type="KEGG" id="ptan:CRYO30217_01611"/>
<comment type="caution">
    <text evidence="12">Was originally thought to be a dihydrodipicolinate reductase (DHDPR), catalyzing the conversion of dihydrodipicolinate to tetrahydrodipicolinate. However, it was shown in E.coli that the substrate of the enzymatic reaction is not dihydrodipicolinate (DHDP) but in fact (2S,4S)-4-hydroxy-2,3,4,5-tetrahydrodipicolinic acid (HTPA), the product released by the DapA-catalyzed reaction.</text>
</comment>
<dbReference type="GO" id="GO:0051287">
    <property type="term" value="F:NAD binding"/>
    <property type="evidence" value="ECO:0007669"/>
    <property type="project" value="UniProtKB-UniRule"/>
</dbReference>
<name>A0A916NRJ6_9FLAO</name>
<evidence type="ECO:0000259" key="14">
    <source>
        <dbReference type="Pfam" id="PF05173"/>
    </source>
</evidence>
<keyword evidence="5 12" id="KW-0560">Oxidoreductase</keyword>
<dbReference type="GO" id="GO:0005829">
    <property type="term" value="C:cytosol"/>
    <property type="evidence" value="ECO:0007669"/>
    <property type="project" value="TreeGrafter"/>
</dbReference>
<dbReference type="InterPro" id="IPR023940">
    <property type="entry name" value="DHDPR_bac"/>
</dbReference>
<feature type="binding site" evidence="12">
    <location>
        <begin position="78"/>
        <end position="80"/>
    </location>
    <ligand>
        <name>NAD(+)</name>
        <dbReference type="ChEBI" id="CHEBI:57540"/>
    </ligand>
</feature>
<keyword evidence="16" id="KW-1185">Reference proteome</keyword>
<dbReference type="PANTHER" id="PTHR20836">
    <property type="entry name" value="DIHYDRODIPICOLINATE REDUCTASE"/>
    <property type="match status" value="1"/>
</dbReference>
<keyword evidence="3 12" id="KW-0521">NADP</keyword>
<feature type="binding site" evidence="12">
    <location>
        <position position="33"/>
    </location>
    <ligand>
        <name>NADP(+)</name>
        <dbReference type="ChEBI" id="CHEBI:58349"/>
    </ligand>
</feature>
<evidence type="ECO:0000256" key="11">
    <source>
        <dbReference type="ARBA" id="ARBA00049396"/>
    </source>
</evidence>
<dbReference type="AlphaFoldDB" id="A0A916NRJ6"/>
<dbReference type="Proteomes" id="UP000683507">
    <property type="component" value="Chromosome"/>
</dbReference>
<gene>
    <name evidence="12 15" type="primary">dapB</name>
    <name evidence="15" type="ORF">CRYO30217_01611</name>
</gene>
<dbReference type="Pfam" id="PF01113">
    <property type="entry name" value="DapB_N"/>
    <property type="match status" value="1"/>
</dbReference>
<dbReference type="InterPro" id="IPR036291">
    <property type="entry name" value="NAD(P)-bd_dom_sf"/>
</dbReference>
<reference evidence="15" key="1">
    <citation type="submission" date="2021-04" db="EMBL/GenBank/DDBJ databases">
        <authorList>
            <person name="Rodrigo-Torres L."/>
            <person name="Arahal R. D."/>
            <person name="Lucena T."/>
        </authorList>
    </citation>
    <scope>NUCLEOTIDE SEQUENCE</scope>
    <source>
        <strain evidence="15">AS29M-1</strain>
    </source>
</reference>
<evidence type="ECO:0000256" key="7">
    <source>
        <dbReference type="ARBA" id="ARBA00023154"/>
    </source>
</evidence>
<comment type="caution">
    <text evidence="12">Lacks conserved residue(s) required for the propagation of feature annotation.</text>
</comment>
<evidence type="ECO:0000256" key="6">
    <source>
        <dbReference type="ARBA" id="ARBA00023027"/>
    </source>
</evidence>
<keyword evidence="6 12" id="KW-0520">NAD</keyword>
<dbReference type="Gene3D" id="3.30.360.10">
    <property type="entry name" value="Dihydrodipicolinate Reductase, domain 2"/>
    <property type="match status" value="1"/>
</dbReference>
<feature type="active site" description="Proton donor" evidence="12">
    <location>
        <position position="142"/>
    </location>
</feature>
<evidence type="ECO:0000256" key="9">
    <source>
        <dbReference type="ARBA" id="ARBA00038983"/>
    </source>
</evidence>
<evidence type="ECO:0000256" key="10">
    <source>
        <dbReference type="ARBA" id="ARBA00049080"/>
    </source>
</evidence>
<dbReference type="InterPro" id="IPR000846">
    <property type="entry name" value="DapB_N"/>
</dbReference>
<dbReference type="EMBL" id="OU015584">
    <property type="protein sequence ID" value="CAG5081372.1"/>
    <property type="molecule type" value="Genomic_DNA"/>
</dbReference>
<dbReference type="GO" id="GO:0019877">
    <property type="term" value="P:diaminopimelate biosynthetic process"/>
    <property type="evidence" value="ECO:0007669"/>
    <property type="project" value="UniProtKB-UniRule"/>
</dbReference>
<proteinExistence type="inferred from homology"/>
<evidence type="ECO:0000256" key="2">
    <source>
        <dbReference type="ARBA" id="ARBA00022605"/>
    </source>
</evidence>
<dbReference type="SUPFAM" id="SSF51735">
    <property type="entry name" value="NAD(P)-binding Rossmann-fold domains"/>
    <property type="match status" value="1"/>
</dbReference>
<organism evidence="15 16">
    <name type="scientific">Parvicella tangerina</name>
    <dbReference type="NCBI Taxonomy" id="2829795"/>
    <lineage>
        <taxon>Bacteria</taxon>
        <taxon>Pseudomonadati</taxon>
        <taxon>Bacteroidota</taxon>
        <taxon>Flavobacteriia</taxon>
        <taxon>Flavobacteriales</taxon>
        <taxon>Parvicellaceae</taxon>
        <taxon>Parvicella</taxon>
    </lineage>
</organism>
<keyword evidence="2 12" id="KW-0028">Amino-acid biosynthesis</keyword>
<dbReference type="Pfam" id="PF05173">
    <property type="entry name" value="DapB_C"/>
    <property type="match status" value="1"/>
</dbReference>
<evidence type="ECO:0000256" key="5">
    <source>
        <dbReference type="ARBA" id="ARBA00023002"/>
    </source>
</evidence>
<evidence type="ECO:0000313" key="15">
    <source>
        <dbReference type="EMBL" id="CAG5081372.1"/>
    </source>
</evidence>
<feature type="domain" description="Dihydrodipicolinate reductase N-terminal" evidence="13">
    <location>
        <begin position="6"/>
        <end position="95"/>
    </location>
</feature>
<keyword evidence="4 12" id="KW-0220">Diaminopimelate biosynthesis</keyword>
<dbReference type="PIRSF" id="PIRSF000161">
    <property type="entry name" value="DHPR"/>
    <property type="match status" value="1"/>
</dbReference>
<evidence type="ECO:0000256" key="12">
    <source>
        <dbReference type="HAMAP-Rule" id="MF_00102"/>
    </source>
</evidence>
<feature type="domain" description="Dihydrodipicolinate reductase C-terminal" evidence="14">
    <location>
        <begin position="109"/>
        <end position="239"/>
    </location>
</feature>
<comment type="subunit">
    <text evidence="12">Homotetramer.</text>
</comment>
<evidence type="ECO:0000256" key="8">
    <source>
        <dbReference type="ARBA" id="ARBA00037922"/>
    </source>
</evidence>